<feature type="domain" description="Cytochrome C Planctomycete-type" evidence="1">
    <location>
        <begin position="34"/>
        <end position="80"/>
    </location>
</feature>
<accession>A0A382H159</accession>
<protein>
    <recommendedName>
        <fullName evidence="1">Cytochrome C Planctomycete-type domain-containing protein</fullName>
    </recommendedName>
</protein>
<dbReference type="EMBL" id="UINC01058601">
    <property type="protein sequence ID" value="SVB81056.1"/>
    <property type="molecule type" value="Genomic_DNA"/>
</dbReference>
<dbReference type="InterPro" id="IPR011429">
    <property type="entry name" value="Cyt_c_Planctomycete-type"/>
</dbReference>
<dbReference type="AlphaFoldDB" id="A0A382H159"/>
<proteinExistence type="predicted"/>
<evidence type="ECO:0000313" key="2">
    <source>
        <dbReference type="EMBL" id="SVB81056.1"/>
    </source>
</evidence>
<organism evidence="2">
    <name type="scientific">marine metagenome</name>
    <dbReference type="NCBI Taxonomy" id="408172"/>
    <lineage>
        <taxon>unclassified sequences</taxon>
        <taxon>metagenomes</taxon>
        <taxon>ecological metagenomes</taxon>
    </lineage>
</organism>
<name>A0A382H159_9ZZZZ</name>
<dbReference type="Pfam" id="PF07635">
    <property type="entry name" value="PSCyt1"/>
    <property type="match status" value="1"/>
</dbReference>
<evidence type="ECO:0000259" key="1">
    <source>
        <dbReference type="Pfam" id="PF07635"/>
    </source>
</evidence>
<reference evidence="2" key="1">
    <citation type="submission" date="2018-05" db="EMBL/GenBank/DDBJ databases">
        <authorList>
            <person name="Lanie J.A."/>
            <person name="Ng W.-L."/>
            <person name="Kazmierczak K.M."/>
            <person name="Andrzejewski T.M."/>
            <person name="Davidsen T.M."/>
            <person name="Wayne K.J."/>
            <person name="Tettelin H."/>
            <person name="Glass J.I."/>
            <person name="Rusch D."/>
            <person name="Podicherti R."/>
            <person name="Tsui H.-C.T."/>
            <person name="Winkler M.E."/>
        </authorList>
    </citation>
    <scope>NUCLEOTIDE SEQUENCE</scope>
</reference>
<feature type="non-terminal residue" evidence="2">
    <location>
        <position position="109"/>
    </location>
</feature>
<gene>
    <name evidence="2" type="ORF">METZ01_LOCUS233910</name>
</gene>
<sequence length="109" mass="12384">MSRISWIAFLFLGLANLGAKDWKNELSEILEFHCYDCHGDGAKKGGLAMDELSDKLDDPAVFAKWERIYDRSLNGEMPPKKVKDRPTREDLTSIYKNLGQALVTQHAKD</sequence>